<accession>A0A2M8M6G0</accession>
<dbReference type="GO" id="GO:0005506">
    <property type="term" value="F:iron ion binding"/>
    <property type="evidence" value="ECO:0007669"/>
    <property type="project" value="InterPro"/>
</dbReference>
<dbReference type="Gene3D" id="1.10.630.10">
    <property type="entry name" value="Cytochrome P450"/>
    <property type="match status" value="1"/>
</dbReference>
<dbReference type="AlphaFoldDB" id="A0A2M8M6G0"/>
<evidence type="ECO:0000313" key="3">
    <source>
        <dbReference type="Proteomes" id="UP000230407"/>
    </source>
</evidence>
<name>A0A2M8M6G0_9ACTN</name>
<keyword evidence="3" id="KW-1185">Reference proteome</keyword>
<dbReference type="GO" id="GO:0020037">
    <property type="term" value="F:heme binding"/>
    <property type="evidence" value="ECO:0007669"/>
    <property type="project" value="InterPro"/>
</dbReference>
<sequence length="405" mass="43895">MNAPASRVPLHAPEFAADPHRAYAEMRATHGPLVPVELAPGVPATLVIGYQAAVRILNDPENFPADPRAWQQDLPPDCPVKPMLEWRPNALRSSGDAHTRYRAANVASLEAIDLHVLRSTVARLAVAQINTFCASGEADVLTQYAWPLTFQTLNALLGCPPELGERVARGMAAIFEGVDAERGNDLLVQALTELVTLKGRQLAEGQPTDDVTTRLLAHEVGLNGTEMIHQLVTLYGAGIEPMTNLVTNTLRLMLSDPRFSGDVRSGTLSVRDALEEVLLQDPPMANYCVSYPPRPVRFEDVLLPAHQPVVISMAAANNDPAVTEPGRYAGNRAHLSWSTGPHTCPAQSPAYLIAYEAVELILDALPEMRLAVPADRLTWRPGPFHRALTGLPVVFSPSQPIPAPH</sequence>
<dbReference type="EMBL" id="PGGW01000011">
    <property type="protein sequence ID" value="PJE99778.1"/>
    <property type="molecule type" value="Genomic_DNA"/>
</dbReference>
<dbReference type="SUPFAM" id="SSF48264">
    <property type="entry name" value="Cytochrome P450"/>
    <property type="match status" value="1"/>
</dbReference>
<evidence type="ECO:0000256" key="1">
    <source>
        <dbReference type="ARBA" id="ARBA00010617"/>
    </source>
</evidence>
<protein>
    <submittedName>
        <fullName evidence="2">Cytochrome P450</fullName>
    </submittedName>
</protein>
<dbReference type="Proteomes" id="UP000230407">
    <property type="component" value="Unassembled WGS sequence"/>
</dbReference>
<dbReference type="InterPro" id="IPR036396">
    <property type="entry name" value="Cyt_P450_sf"/>
</dbReference>
<comment type="caution">
    <text evidence="2">The sequence shown here is derived from an EMBL/GenBank/DDBJ whole genome shotgun (WGS) entry which is preliminary data.</text>
</comment>
<comment type="similarity">
    <text evidence="1">Belongs to the cytochrome P450 family.</text>
</comment>
<reference evidence="2 3" key="1">
    <citation type="submission" date="2017-11" db="EMBL/GenBank/DDBJ databases">
        <title>Streptomyces carmine sp. nov., a novel actinomycete isolated from Sophora alopecuroides in Xinjiang, China.</title>
        <authorList>
            <person name="Wang Y."/>
            <person name="Luo X."/>
            <person name="Wan C."/>
            <person name="Zhang L."/>
        </authorList>
    </citation>
    <scope>NUCLEOTIDE SEQUENCE [LARGE SCALE GENOMIC DNA]</scope>
    <source>
        <strain evidence="2 3">TRM SA0054</strain>
    </source>
</reference>
<proteinExistence type="inferred from homology"/>
<organism evidence="2 3">
    <name type="scientific">Streptomyces carminius</name>
    <dbReference type="NCBI Taxonomy" id="2665496"/>
    <lineage>
        <taxon>Bacteria</taxon>
        <taxon>Bacillati</taxon>
        <taxon>Actinomycetota</taxon>
        <taxon>Actinomycetes</taxon>
        <taxon>Kitasatosporales</taxon>
        <taxon>Streptomycetaceae</taxon>
        <taxon>Streptomyces</taxon>
    </lineage>
</organism>
<dbReference type="PANTHER" id="PTHR46696">
    <property type="entry name" value="P450, PUTATIVE (EUROFUNG)-RELATED"/>
    <property type="match status" value="1"/>
</dbReference>
<evidence type="ECO:0000313" key="2">
    <source>
        <dbReference type="EMBL" id="PJE99778.1"/>
    </source>
</evidence>
<dbReference type="GO" id="GO:0016705">
    <property type="term" value="F:oxidoreductase activity, acting on paired donors, with incorporation or reduction of molecular oxygen"/>
    <property type="evidence" value="ECO:0007669"/>
    <property type="project" value="InterPro"/>
</dbReference>
<dbReference type="GO" id="GO:0004497">
    <property type="term" value="F:monooxygenase activity"/>
    <property type="evidence" value="ECO:0007669"/>
    <property type="project" value="InterPro"/>
</dbReference>
<dbReference type="PANTHER" id="PTHR46696:SF1">
    <property type="entry name" value="CYTOCHROME P450 YJIB-RELATED"/>
    <property type="match status" value="1"/>
</dbReference>
<gene>
    <name evidence="2" type="ORF">CUT44_03360</name>
</gene>